<dbReference type="RefSeq" id="WP_099438088.1">
    <property type="nucleotide sequence ID" value="NZ_CP024091.1"/>
</dbReference>
<evidence type="ECO:0000259" key="7">
    <source>
        <dbReference type="PROSITE" id="PS50109"/>
    </source>
</evidence>
<dbReference type="InterPro" id="IPR011623">
    <property type="entry name" value="7TMR_DISM_rcpt_extracell_dom1"/>
</dbReference>
<dbReference type="Pfam" id="PF07695">
    <property type="entry name" value="7TMR-DISM_7TM"/>
    <property type="match status" value="1"/>
</dbReference>
<dbReference type="Gene3D" id="3.40.50.2300">
    <property type="match status" value="1"/>
</dbReference>
<feature type="domain" description="Histidine kinase" evidence="7">
    <location>
        <begin position="414"/>
        <end position="635"/>
    </location>
</feature>
<feature type="transmembrane region" description="Helical" evidence="6">
    <location>
        <begin position="189"/>
        <end position="211"/>
    </location>
</feature>
<feature type="transmembrane region" description="Helical" evidence="6">
    <location>
        <begin position="255"/>
        <end position="275"/>
    </location>
</feature>
<dbReference type="InterPro" id="IPR004358">
    <property type="entry name" value="Sig_transdc_His_kin-like_C"/>
</dbReference>
<keyword evidence="6" id="KW-0472">Membrane</keyword>
<dbReference type="Proteomes" id="UP000223749">
    <property type="component" value="Chromosome"/>
</dbReference>
<dbReference type="FunFam" id="3.30.565.10:FF:000010">
    <property type="entry name" value="Sensor histidine kinase RcsC"/>
    <property type="match status" value="1"/>
</dbReference>
<feature type="transmembrane region" description="Helical" evidence="6">
    <location>
        <begin position="287"/>
        <end position="306"/>
    </location>
</feature>
<dbReference type="Gene3D" id="3.30.565.10">
    <property type="entry name" value="Histidine kinase-like ATPase, C-terminal domain"/>
    <property type="match status" value="1"/>
</dbReference>
<feature type="transmembrane region" description="Helical" evidence="6">
    <location>
        <begin position="218"/>
        <end position="235"/>
    </location>
</feature>
<dbReference type="AlphaFoldDB" id="A0A2D1U3G9"/>
<name>A0A2D1U3G9_9SPHI</name>
<sequence length="778" mass="87653">MWVNKPYLLFLIVLLISSKITTGTTIPVAANPKAVIDLRNQSFDKIVKIGNQWEFYWNQLLEPGDTTAKDGKLVNFPYTWKGFGYATYKVTVLLPHNRKSFLMGMPETYTSYKLYVNGKAEATNGRVGTNKGSAVPYWQPQTVPIAANADTLNLLLQVSNFAHSKGGVKKPITIGNRDEVILRRRQSSAINLVLTGCMLMGGLFFMGLYLLGKNDKAILFFAIFSLVYTYRIIGTDTYVLHTIIPNLSWYLTLRLEYLTLFIGIGLFALYTLNLYPRDINILIAKSICAVCCLFSLAVICLPPFYFTQLINPFLVVMLFSLLYVPYVYIRAYRKNRTGAIYTLMSSFAMFPVFVISLLHYWQIIPPYELISFLCYILFFFMQSLALSHRVSFALKQAKAQAEEGLIAKSEFLSNMSHEIRTPLNAVIGMSHLLSKTNPREDQIEQLDVLRFSANNLLAIVNDILDYHKIESGTISIERSEMDIVSITEYIVKGLEMAAKDKGLILSLTTDKALQNKVIGDPTRTTQVITNLVHNAIKFTEKGSVKVSITVVSQNKTSITLSIEVKDTGVGISKEKLAIVFERFMQVNTSGFKGPKGTGLGLAISKKILELQDSTLNVKSIESKGSTFYFEQTFEKAGKRNESNYNVEETIQNLKPFDGLHILLVEDNPMNILVAQRYLEGWGASIDVALNGFEALHKFDNSRHKIVLMDLQMPILDGYEAARKMRKTGVTKPIVALTANLASEIQDQIKEAGIDDYIIKPFLPEELFKKVMHYTLEDR</sequence>
<evidence type="ECO:0000256" key="1">
    <source>
        <dbReference type="ARBA" id="ARBA00000085"/>
    </source>
</evidence>
<feature type="transmembrane region" description="Helical" evidence="6">
    <location>
        <begin position="341"/>
        <end position="363"/>
    </location>
</feature>
<keyword evidence="10" id="KW-1185">Reference proteome</keyword>
<dbReference type="Pfam" id="PF02518">
    <property type="entry name" value="HATPase_c"/>
    <property type="match status" value="1"/>
</dbReference>
<dbReference type="SUPFAM" id="SSF47384">
    <property type="entry name" value="Homodimeric domain of signal transducing histidine kinase"/>
    <property type="match status" value="1"/>
</dbReference>
<keyword evidence="4" id="KW-0902">Two-component regulatory system</keyword>
<dbReference type="PROSITE" id="PS50109">
    <property type="entry name" value="HIS_KIN"/>
    <property type="match status" value="1"/>
</dbReference>
<evidence type="ECO:0000256" key="6">
    <source>
        <dbReference type="SAM" id="Phobius"/>
    </source>
</evidence>
<dbReference type="OrthoDB" id="9811889at2"/>
<dbReference type="PRINTS" id="PR00344">
    <property type="entry name" value="BCTRLSENSOR"/>
</dbReference>
<feature type="modified residue" description="4-aspartylphosphate" evidence="5">
    <location>
        <position position="709"/>
    </location>
</feature>
<evidence type="ECO:0000313" key="9">
    <source>
        <dbReference type="EMBL" id="ATP56146.1"/>
    </source>
</evidence>
<dbReference type="PANTHER" id="PTHR45339:SF1">
    <property type="entry name" value="HYBRID SIGNAL TRANSDUCTION HISTIDINE KINASE J"/>
    <property type="match status" value="1"/>
</dbReference>
<dbReference type="PANTHER" id="PTHR45339">
    <property type="entry name" value="HYBRID SIGNAL TRANSDUCTION HISTIDINE KINASE J"/>
    <property type="match status" value="1"/>
</dbReference>
<dbReference type="KEGG" id="pgs:CPT03_06540"/>
<dbReference type="EC" id="2.7.13.3" evidence="2"/>
<gene>
    <name evidence="9" type="ORF">CPT03_06540</name>
</gene>
<dbReference type="SMART" id="SM00387">
    <property type="entry name" value="HATPase_c"/>
    <property type="match status" value="1"/>
</dbReference>
<dbReference type="Pfam" id="PF00512">
    <property type="entry name" value="HisKA"/>
    <property type="match status" value="1"/>
</dbReference>
<protein>
    <recommendedName>
        <fullName evidence="2">histidine kinase</fullName>
        <ecNumber evidence="2">2.7.13.3</ecNumber>
    </recommendedName>
</protein>
<dbReference type="InterPro" id="IPR011006">
    <property type="entry name" value="CheY-like_superfamily"/>
</dbReference>
<dbReference type="InterPro" id="IPR005467">
    <property type="entry name" value="His_kinase_dom"/>
</dbReference>
<keyword evidence="6" id="KW-1133">Transmembrane helix</keyword>
<keyword evidence="3 5" id="KW-0597">Phosphoprotein</keyword>
<dbReference type="InterPro" id="IPR001789">
    <property type="entry name" value="Sig_transdc_resp-reg_receiver"/>
</dbReference>
<dbReference type="CDD" id="cd17546">
    <property type="entry name" value="REC_hyHK_CKI1_RcsC-like"/>
    <property type="match status" value="1"/>
</dbReference>
<feature type="domain" description="Response regulatory" evidence="8">
    <location>
        <begin position="660"/>
        <end position="774"/>
    </location>
</feature>
<dbReference type="CDD" id="cd00082">
    <property type="entry name" value="HisKA"/>
    <property type="match status" value="1"/>
</dbReference>
<organism evidence="9 10">
    <name type="scientific">Pedobacter ginsengisoli</name>
    <dbReference type="NCBI Taxonomy" id="363852"/>
    <lineage>
        <taxon>Bacteria</taxon>
        <taxon>Pseudomonadati</taxon>
        <taxon>Bacteroidota</taxon>
        <taxon>Sphingobacteriia</taxon>
        <taxon>Sphingobacteriales</taxon>
        <taxon>Sphingobacteriaceae</taxon>
        <taxon>Pedobacter</taxon>
    </lineage>
</organism>
<dbReference type="Gene3D" id="1.10.287.130">
    <property type="match status" value="1"/>
</dbReference>
<dbReference type="InterPro" id="IPR036890">
    <property type="entry name" value="HATPase_C_sf"/>
</dbReference>
<dbReference type="InterPro" id="IPR036097">
    <property type="entry name" value="HisK_dim/P_sf"/>
</dbReference>
<dbReference type="SMART" id="SM00448">
    <property type="entry name" value="REC"/>
    <property type="match status" value="1"/>
</dbReference>
<dbReference type="GO" id="GO:0000155">
    <property type="term" value="F:phosphorelay sensor kinase activity"/>
    <property type="evidence" value="ECO:0007669"/>
    <property type="project" value="InterPro"/>
</dbReference>
<feature type="transmembrane region" description="Helical" evidence="6">
    <location>
        <begin position="312"/>
        <end position="329"/>
    </location>
</feature>
<reference evidence="9 10" key="1">
    <citation type="submission" date="2017-10" db="EMBL/GenBank/DDBJ databases">
        <title>Whole genome of Pedobacter ginsengisoli T01R-27 isolated from tomato rhizosphere.</title>
        <authorList>
            <person name="Weon H.-Y."/>
            <person name="Lee S.A."/>
            <person name="Sang M.K."/>
            <person name="Song J."/>
        </authorList>
    </citation>
    <scope>NUCLEOTIDE SEQUENCE [LARGE SCALE GENOMIC DNA]</scope>
    <source>
        <strain evidence="9 10">T01R-27</strain>
    </source>
</reference>
<dbReference type="SUPFAM" id="SSF55874">
    <property type="entry name" value="ATPase domain of HSP90 chaperone/DNA topoisomerase II/histidine kinase"/>
    <property type="match status" value="1"/>
</dbReference>
<evidence type="ECO:0000256" key="4">
    <source>
        <dbReference type="ARBA" id="ARBA00023012"/>
    </source>
</evidence>
<accession>A0A2D1U3G9</accession>
<keyword evidence="6" id="KW-0812">Transmembrane</keyword>
<evidence type="ECO:0000256" key="5">
    <source>
        <dbReference type="PROSITE-ProRule" id="PRU00169"/>
    </source>
</evidence>
<dbReference type="Pfam" id="PF00072">
    <property type="entry name" value="Response_reg"/>
    <property type="match status" value="1"/>
</dbReference>
<dbReference type="InterPro" id="IPR003594">
    <property type="entry name" value="HATPase_dom"/>
</dbReference>
<dbReference type="CDD" id="cd16922">
    <property type="entry name" value="HATPase_EvgS-ArcB-TorS-like"/>
    <property type="match status" value="1"/>
</dbReference>
<dbReference type="SUPFAM" id="SSF52172">
    <property type="entry name" value="CheY-like"/>
    <property type="match status" value="1"/>
</dbReference>
<dbReference type="EMBL" id="CP024091">
    <property type="protein sequence ID" value="ATP56146.1"/>
    <property type="molecule type" value="Genomic_DNA"/>
</dbReference>
<evidence type="ECO:0000313" key="10">
    <source>
        <dbReference type="Proteomes" id="UP000223749"/>
    </source>
</evidence>
<evidence type="ECO:0000259" key="8">
    <source>
        <dbReference type="PROSITE" id="PS50110"/>
    </source>
</evidence>
<dbReference type="SMART" id="SM00388">
    <property type="entry name" value="HisKA"/>
    <property type="match status" value="1"/>
</dbReference>
<evidence type="ECO:0000256" key="3">
    <source>
        <dbReference type="ARBA" id="ARBA00022553"/>
    </source>
</evidence>
<proteinExistence type="predicted"/>
<evidence type="ECO:0000256" key="2">
    <source>
        <dbReference type="ARBA" id="ARBA00012438"/>
    </source>
</evidence>
<dbReference type="InterPro" id="IPR003661">
    <property type="entry name" value="HisK_dim/P_dom"/>
</dbReference>
<dbReference type="PROSITE" id="PS50110">
    <property type="entry name" value="RESPONSE_REGULATORY"/>
    <property type="match status" value="1"/>
</dbReference>
<comment type="catalytic activity">
    <reaction evidence="1">
        <text>ATP + protein L-histidine = ADP + protein N-phospho-L-histidine.</text>
        <dbReference type="EC" id="2.7.13.3"/>
    </reaction>
</comment>